<evidence type="ECO:0000313" key="2">
    <source>
        <dbReference type="EMBL" id="MFC4622294.1"/>
    </source>
</evidence>
<dbReference type="Proteomes" id="UP001595967">
    <property type="component" value="Unassembled WGS sequence"/>
</dbReference>
<dbReference type="InterPro" id="IPR027417">
    <property type="entry name" value="P-loop_NTPase"/>
</dbReference>
<evidence type="ECO:0000313" key="3">
    <source>
        <dbReference type="Proteomes" id="UP001595967"/>
    </source>
</evidence>
<name>A0ABV9GYS8_9BURK</name>
<accession>A0ABV9GYS8</accession>
<dbReference type="Pfam" id="PF13401">
    <property type="entry name" value="AAA_22"/>
    <property type="match status" value="1"/>
</dbReference>
<gene>
    <name evidence="2" type="ORF">ACFO3A_08700</name>
</gene>
<feature type="domain" description="ORC1/DEAH AAA+ ATPase" evidence="1">
    <location>
        <begin position="57"/>
        <end position="208"/>
    </location>
</feature>
<dbReference type="Gene3D" id="3.40.50.300">
    <property type="entry name" value="P-loop containing nucleotide triphosphate hydrolases"/>
    <property type="match status" value="1"/>
</dbReference>
<dbReference type="EMBL" id="JBHSEW010000006">
    <property type="protein sequence ID" value="MFC4622294.1"/>
    <property type="molecule type" value="Genomic_DNA"/>
</dbReference>
<keyword evidence="2" id="KW-0067">ATP-binding</keyword>
<comment type="caution">
    <text evidence="2">The sequence shown here is derived from an EMBL/GenBank/DDBJ whole genome shotgun (WGS) entry which is preliminary data.</text>
</comment>
<dbReference type="SUPFAM" id="SSF52540">
    <property type="entry name" value="P-loop containing nucleoside triphosphate hydrolases"/>
    <property type="match status" value="1"/>
</dbReference>
<dbReference type="GO" id="GO:0005524">
    <property type="term" value="F:ATP binding"/>
    <property type="evidence" value="ECO:0007669"/>
    <property type="project" value="UniProtKB-KW"/>
</dbReference>
<keyword evidence="2" id="KW-0547">Nucleotide-binding</keyword>
<sequence>MNIDSDNQKTCPQNGTPTMPAMERFFNTAGPTKPDLHYQLDPLQRLDWDEVRHLIDTQRYFVLHAPRQTGKTTTLLAMMKALNAGGRYACAYANIEGAQATRGDVGQDLPLVCKVVAQAIDDACPGAELLHWYENTGADVSALGQFADLLSYWTRHCAKPVVLLLDGVDTLVGDSLISLLRQIRSRYEQRPHAFPQSIVLCGQRDIRDYRMYHGDTAVMAGSSVFNIKAASLRLPNFTQQEIQALWQQHTEATGQVFDEAIFPAL</sequence>
<dbReference type="InterPro" id="IPR049945">
    <property type="entry name" value="AAA_22"/>
</dbReference>
<evidence type="ECO:0000259" key="1">
    <source>
        <dbReference type="Pfam" id="PF13401"/>
    </source>
</evidence>
<organism evidence="2 3">
    <name type="scientific">Comamonas nitrativorans</name>
    <dbReference type="NCBI Taxonomy" id="108437"/>
    <lineage>
        <taxon>Bacteria</taxon>
        <taxon>Pseudomonadati</taxon>
        <taxon>Pseudomonadota</taxon>
        <taxon>Betaproteobacteria</taxon>
        <taxon>Burkholderiales</taxon>
        <taxon>Comamonadaceae</taxon>
        <taxon>Comamonas</taxon>
    </lineage>
</organism>
<keyword evidence="3" id="KW-1185">Reference proteome</keyword>
<proteinExistence type="predicted"/>
<dbReference type="RefSeq" id="WP_377725684.1">
    <property type="nucleotide sequence ID" value="NZ_JBHSEW010000006.1"/>
</dbReference>
<protein>
    <submittedName>
        <fullName evidence="2">ATP-binding protein</fullName>
    </submittedName>
</protein>
<reference evidence="3" key="1">
    <citation type="journal article" date="2019" name="Int. J. Syst. Evol. Microbiol.">
        <title>The Global Catalogue of Microorganisms (GCM) 10K type strain sequencing project: providing services to taxonomists for standard genome sequencing and annotation.</title>
        <authorList>
            <consortium name="The Broad Institute Genomics Platform"/>
            <consortium name="The Broad Institute Genome Sequencing Center for Infectious Disease"/>
            <person name="Wu L."/>
            <person name="Ma J."/>
        </authorList>
    </citation>
    <scope>NUCLEOTIDE SEQUENCE [LARGE SCALE GENOMIC DNA]</scope>
    <source>
        <strain evidence="3">JCM 11650</strain>
    </source>
</reference>